<accession>A0AAW0F9R6</accession>
<name>A0AAW0F9R6_9TRYP</name>
<feature type="region of interest" description="Disordered" evidence="1">
    <location>
        <begin position="39"/>
        <end position="58"/>
    </location>
</feature>
<dbReference type="AlphaFoldDB" id="A0AAW0F9R6"/>
<sequence length="708" mass="75667">MPFYNVEAEEARWLSEFDSRRRRTSQTVINILGGVRGNRDATVNAGNESSDSSSDSSSSAFMDAVVGVVEAVLMRRALACAGDAAQTQSSSSGDGDATASVERFHPYPSLFLHSPSDLVRLCGRHTAVTTDPAALSAAHCTPSLPPASLLCRDAEDTRVLLPAPVPHDSLARLPPPLHRNPGAAARPSPSLTCARRMLNLSLTPTAAHAPSVQEMVQVVLQGEAAVVVASAERPSPDSDALGEAPLLVSPDATTCVLVACRVTLHDDWTALIRATAAGASRFLSACQHIAAAAMVHLDREDGVAALLHELVWESAVPAFAHAVQQRYTELRATTTSSCASTAAAALEAALMTLWRAPGGASPPPPPPVLHVDWYVVGGVRVSASAAPVLERVFHEFFHADTGEAAHRHLLANTVQLSGAVPHTLAVAHRLREDGQCFWSFNTTLQPWCVDANVQRRYAYPMTWGLLLSVATGHSWPATIQPGTRAYPLSEVRSLAAQDGYQWITPLSSDAELQLARNTVASDTVAKRVNTRAAAVPAVQRLWSVVASASQATAAATAPPPLSVETVVVSLAAYVRTLLSRQEAWWRSVQGGGGSLDTAVPGASPFAQHQRVLPLLLRRRRRRRSSGTSGSAESDADDDDRRLVRWHGVDMEVVQRMLSCPPEALLQCSTSPHCEPPDFCTMARDQLLWQASVRPEDVFVAGTDGLYVE</sequence>
<feature type="compositionally biased region" description="Low complexity" evidence="1">
    <location>
        <begin position="49"/>
        <end position="58"/>
    </location>
</feature>
<organism evidence="2 3">
    <name type="scientific">Novymonas esmeraldas</name>
    <dbReference type="NCBI Taxonomy" id="1808958"/>
    <lineage>
        <taxon>Eukaryota</taxon>
        <taxon>Discoba</taxon>
        <taxon>Euglenozoa</taxon>
        <taxon>Kinetoplastea</taxon>
        <taxon>Metakinetoplastina</taxon>
        <taxon>Trypanosomatida</taxon>
        <taxon>Trypanosomatidae</taxon>
        <taxon>Novymonas</taxon>
    </lineage>
</organism>
<evidence type="ECO:0000313" key="2">
    <source>
        <dbReference type="EMBL" id="KAK7202056.1"/>
    </source>
</evidence>
<protein>
    <submittedName>
        <fullName evidence="2">Uncharacterized protein</fullName>
    </submittedName>
</protein>
<evidence type="ECO:0000256" key="1">
    <source>
        <dbReference type="SAM" id="MobiDB-lite"/>
    </source>
</evidence>
<evidence type="ECO:0000313" key="3">
    <source>
        <dbReference type="Proteomes" id="UP001430356"/>
    </source>
</evidence>
<gene>
    <name evidence="2" type="ORF">NESM_000274200</name>
</gene>
<dbReference type="EMBL" id="JAECZO010000024">
    <property type="protein sequence ID" value="KAK7202056.1"/>
    <property type="molecule type" value="Genomic_DNA"/>
</dbReference>
<comment type="caution">
    <text evidence="2">The sequence shown here is derived from an EMBL/GenBank/DDBJ whole genome shotgun (WGS) entry which is preliminary data.</text>
</comment>
<reference evidence="2 3" key="1">
    <citation type="journal article" date="2021" name="MBio">
        <title>A New Model Trypanosomatid, Novymonas esmeraldas: Genomic Perception of Its 'Candidatus Pandoraea novymonadis' Endosymbiont.</title>
        <authorList>
            <person name="Zakharova A."/>
            <person name="Saura A."/>
            <person name="Butenko A."/>
            <person name="Podesvova L."/>
            <person name="Warmusova S."/>
            <person name="Kostygov A.Y."/>
            <person name="Nenarokova A."/>
            <person name="Lukes J."/>
            <person name="Opperdoes F.R."/>
            <person name="Yurchenko V."/>
        </authorList>
    </citation>
    <scope>NUCLEOTIDE SEQUENCE [LARGE SCALE GENOMIC DNA]</scope>
    <source>
        <strain evidence="2 3">E262AT.01</strain>
    </source>
</reference>
<keyword evidence="3" id="KW-1185">Reference proteome</keyword>
<proteinExistence type="predicted"/>
<dbReference type="Proteomes" id="UP001430356">
    <property type="component" value="Unassembled WGS sequence"/>
</dbReference>